<accession>A0A935CG68</accession>
<proteinExistence type="predicted"/>
<dbReference type="Proteomes" id="UP000886632">
    <property type="component" value="Unassembled WGS sequence"/>
</dbReference>
<feature type="domain" description="DUF3152" evidence="2">
    <location>
        <begin position="26"/>
        <end position="193"/>
    </location>
</feature>
<dbReference type="EMBL" id="JADJIB010000004">
    <property type="protein sequence ID" value="MBK7274074.1"/>
    <property type="molecule type" value="Genomic_DNA"/>
</dbReference>
<protein>
    <submittedName>
        <fullName evidence="3">DUF3152 domain-containing protein</fullName>
    </submittedName>
</protein>
<evidence type="ECO:0000313" key="5">
    <source>
        <dbReference type="EMBL" id="MBL0004386.1"/>
    </source>
</evidence>
<evidence type="ECO:0000256" key="1">
    <source>
        <dbReference type="SAM" id="MobiDB-lite"/>
    </source>
</evidence>
<dbReference type="SUPFAM" id="SSF55486">
    <property type="entry name" value="Metalloproteases ('zincins'), catalytic domain"/>
    <property type="match status" value="1"/>
</dbReference>
<feature type="region of interest" description="Disordered" evidence="1">
    <location>
        <begin position="1"/>
        <end position="21"/>
    </location>
</feature>
<evidence type="ECO:0000313" key="3">
    <source>
        <dbReference type="EMBL" id="MBK6301806.1"/>
    </source>
</evidence>
<dbReference type="AlphaFoldDB" id="A0A935CG68"/>
<dbReference type="InterPro" id="IPR022603">
    <property type="entry name" value="DUF3152"/>
</dbReference>
<feature type="compositionally biased region" description="Low complexity" evidence="1">
    <location>
        <begin position="9"/>
        <end position="21"/>
    </location>
</feature>
<dbReference type="EMBL" id="JADIXZ010000005">
    <property type="protein sequence ID" value="MBK6301806.1"/>
    <property type="molecule type" value="Genomic_DNA"/>
</dbReference>
<evidence type="ECO:0000313" key="7">
    <source>
        <dbReference type="Proteomes" id="UP000726105"/>
    </source>
</evidence>
<gene>
    <name evidence="3" type="ORF">IPF40_12430</name>
    <name evidence="4" type="ORF">IPI13_13200</name>
    <name evidence="5" type="ORF">IPP00_10520</name>
</gene>
<evidence type="ECO:0000313" key="4">
    <source>
        <dbReference type="EMBL" id="MBK7274074.1"/>
    </source>
</evidence>
<dbReference type="Proteomes" id="UP000726105">
    <property type="component" value="Unassembled WGS sequence"/>
</dbReference>
<dbReference type="Proteomes" id="UP000718281">
    <property type="component" value="Unassembled WGS sequence"/>
</dbReference>
<name>A0A935CG68_9MICO</name>
<evidence type="ECO:0000313" key="6">
    <source>
        <dbReference type="Proteomes" id="UP000718281"/>
    </source>
</evidence>
<comment type="caution">
    <text evidence="3">The sequence shown here is derived from an EMBL/GenBank/DDBJ whole genome shotgun (WGS) entry which is preliminary data.</text>
</comment>
<reference evidence="6 7" key="1">
    <citation type="submission" date="2020-10" db="EMBL/GenBank/DDBJ databases">
        <title>Connecting structure to function with the recovery of over 1000 high-quality activated sludge metagenome-assembled genomes encoding full-length rRNA genes using long-read sequencing.</title>
        <authorList>
            <person name="Singleton C.M."/>
            <person name="Petriglieri F."/>
            <person name="Kristensen J.M."/>
            <person name="Kirkegaard R.H."/>
            <person name="Michaelsen T.Y."/>
            <person name="Andersen M.H."/>
            <person name="Karst S.M."/>
            <person name="Dueholm M.S."/>
            <person name="Nielsen P.H."/>
            <person name="Albertsen M."/>
        </authorList>
    </citation>
    <scope>NUCLEOTIDE SEQUENCE [LARGE SCALE GENOMIC DNA]</scope>
    <source>
        <strain evidence="3">AalE_18-Q3-R2-46_BAT3C.188</strain>
        <strain evidence="4">Ega_18-Q3-R5-49_MAXAC.001</strain>
        <strain evidence="5">Ribe_18-Q3-R11-54_MAXAC.001</strain>
    </source>
</reference>
<dbReference type="EMBL" id="JADKGK010000020">
    <property type="protein sequence ID" value="MBL0004386.1"/>
    <property type="molecule type" value="Genomic_DNA"/>
</dbReference>
<dbReference type="Pfam" id="PF11350">
    <property type="entry name" value="DUF3152"/>
    <property type="match status" value="1"/>
</dbReference>
<sequence length="204" mass="21224">MGEVEEGAPEPTAAPGAALAPVQASAKGTMHPIAIPDAPWASAGRAVRLSIEVEDGLSIDEALFAATVAGILSDPQGWQTADGVRFVPVSPAQIAAGAGVDVRVTLATPTLTGKLCGPLNVTAANVSCWWGGRAVLNLHRWVRGSATYGTDLTSYRTYLVNHEVGHGLGHRHVSCPAPGRPAPIMVQQTLGLEGCRAWPWPTQQ</sequence>
<organism evidence="3 6">
    <name type="scientific">Candidatus Phosphoribacter hodrii</name>
    <dbReference type="NCBI Taxonomy" id="2953743"/>
    <lineage>
        <taxon>Bacteria</taxon>
        <taxon>Bacillati</taxon>
        <taxon>Actinomycetota</taxon>
        <taxon>Actinomycetes</taxon>
        <taxon>Micrococcales</taxon>
        <taxon>Dermatophilaceae</taxon>
        <taxon>Candidatus Phosphoribacter</taxon>
    </lineage>
</organism>
<evidence type="ECO:0000259" key="2">
    <source>
        <dbReference type="Pfam" id="PF11350"/>
    </source>
</evidence>